<evidence type="ECO:0000313" key="1">
    <source>
        <dbReference type="EMBL" id="KAK3789247.1"/>
    </source>
</evidence>
<name>A0AAE1AK71_9GAST</name>
<organism evidence="1 2">
    <name type="scientific">Elysia crispata</name>
    <name type="common">lettuce slug</name>
    <dbReference type="NCBI Taxonomy" id="231223"/>
    <lineage>
        <taxon>Eukaryota</taxon>
        <taxon>Metazoa</taxon>
        <taxon>Spiralia</taxon>
        <taxon>Lophotrochozoa</taxon>
        <taxon>Mollusca</taxon>
        <taxon>Gastropoda</taxon>
        <taxon>Heterobranchia</taxon>
        <taxon>Euthyneura</taxon>
        <taxon>Panpulmonata</taxon>
        <taxon>Sacoglossa</taxon>
        <taxon>Placobranchoidea</taxon>
        <taxon>Plakobranchidae</taxon>
        <taxon>Elysia</taxon>
    </lineage>
</organism>
<evidence type="ECO:0000313" key="2">
    <source>
        <dbReference type="Proteomes" id="UP001283361"/>
    </source>
</evidence>
<gene>
    <name evidence="1" type="ORF">RRG08_001637</name>
</gene>
<dbReference type="AlphaFoldDB" id="A0AAE1AK71"/>
<accession>A0AAE1AK71</accession>
<keyword evidence="2" id="KW-1185">Reference proteome</keyword>
<dbReference type="EMBL" id="JAWDGP010001678">
    <property type="protein sequence ID" value="KAK3789247.1"/>
    <property type="molecule type" value="Genomic_DNA"/>
</dbReference>
<proteinExistence type="predicted"/>
<comment type="caution">
    <text evidence="1">The sequence shown here is derived from an EMBL/GenBank/DDBJ whole genome shotgun (WGS) entry which is preliminary data.</text>
</comment>
<sequence>MKYGVPAGATNVNNVSWWWPGEKYRYVLVYRANENERGDNNAKKINWCGVPHISLVRARGGSWSWRMHEDILAEKEQRIVEVVMVVVRQQPPHTAPEAQQTKRETTHTWTLNGTASTGPLSCDRHILGGTIRRSWFSARLMPSIPKDVKKLFEPFMTGVISLSVATFRQSYLYISAGPPTQPGRELGVTLSYKLISNCSQATWSTLFAWFTTQ</sequence>
<protein>
    <submittedName>
        <fullName evidence="1">Uncharacterized protein</fullName>
    </submittedName>
</protein>
<dbReference type="Proteomes" id="UP001283361">
    <property type="component" value="Unassembled WGS sequence"/>
</dbReference>
<reference evidence="1" key="1">
    <citation type="journal article" date="2023" name="G3 (Bethesda)">
        <title>A reference genome for the long-term kleptoplast-retaining sea slug Elysia crispata morphotype clarki.</title>
        <authorList>
            <person name="Eastman K.E."/>
            <person name="Pendleton A.L."/>
            <person name="Shaikh M.A."/>
            <person name="Suttiyut T."/>
            <person name="Ogas R."/>
            <person name="Tomko P."/>
            <person name="Gavelis G."/>
            <person name="Widhalm J.R."/>
            <person name="Wisecaver J.H."/>
        </authorList>
    </citation>
    <scope>NUCLEOTIDE SEQUENCE</scope>
    <source>
        <strain evidence="1">ECLA1</strain>
    </source>
</reference>